<evidence type="ECO:0008006" key="3">
    <source>
        <dbReference type="Google" id="ProtNLM"/>
    </source>
</evidence>
<dbReference type="Proteomes" id="UP000266673">
    <property type="component" value="Unassembled WGS sequence"/>
</dbReference>
<organism evidence="1 2">
    <name type="scientific">Gigaspora rosea</name>
    <dbReference type="NCBI Taxonomy" id="44941"/>
    <lineage>
        <taxon>Eukaryota</taxon>
        <taxon>Fungi</taxon>
        <taxon>Fungi incertae sedis</taxon>
        <taxon>Mucoromycota</taxon>
        <taxon>Glomeromycotina</taxon>
        <taxon>Glomeromycetes</taxon>
        <taxon>Diversisporales</taxon>
        <taxon>Gigasporaceae</taxon>
        <taxon>Gigaspora</taxon>
    </lineage>
</organism>
<sequence>MASKIFMGDMPELIEIILNNLNNEFHSLHSCALVSRHWCKMSIPILWQDPFSIRRNSLFISQYFSSLDENEKFGLKECGINVKFSKTVFNYAKFLKIFHLSSIKTNVKNWIDFQLANSKPHQSSINRIINLLFKLFVESGATLHKLDLYSSDFGINPEIFYSLGENKLFFSQLQDLKLRLNTDNVTTLLKILAKNATKISALECCVLRSDYEPQLHHALVCFIKSQEQLRQFSLVGGDDEDEYPTHIGVFGFRVTKLYYSTPKFIRSRTDHALF</sequence>
<protein>
    <recommendedName>
        <fullName evidence="3">F-box domain-containing protein</fullName>
    </recommendedName>
</protein>
<name>A0A397VX21_9GLOM</name>
<gene>
    <name evidence="1" type="ORF">C2G38_2240344</name>
</gene>
<dbReference type="AlphaFoldDB" id="A0A397VX21"/>
<evidence type="ECO:0000313" key="2">
    <source>
        <dbReference type="Proteomes" id="UP000266673"/>
    </source>
</evidence>
<accession>A0A397VX21</accession>
<reference evidence="1 2" key="1">
    <citation type="submission" date="2018-06" db="EMBL/GenBank/DDBJ databases">
        <title>Comparative genomics reveals the genomic features of Rhizophagus irregularis, R. cerebriforme, R. diaphanum and Gigaspora rosea, and their symbiotic lifestyle signature.</title>
        <authorList>
            <person name="Morin E."/>
            <person name="San Clemente H."/>
            <person name="Chen E.C.H."/>
            <person name="De La Providencia I."/>
            <person name="Hainaut M."/>
            <person name="Kuo A."/>
            <person name="Kohler A."/>
            <person name="Murat C."/>
            <person name="Tang N."/>
            <person name="Roy S."/>
            <person name="Loubradou J."/>
            <person name="Henrissat B."/>
            <person name="Grigoriev I.V."/>
            <person name="Corradi N."/>
            <person name="Roux C."/>
            <person name="Martin F.M."/>
        </authorList>
    </citation>
    <scope>NUCLEOTIDE SEQUENCE [LARGE SCALE GENOMIC DNA]</scope>
    <source>
        <strain evidence="1 2">DAOM 194757</strain>
    </source>
</reference>
<evidence type="ECO:0000313" key="1">
    <source>
        <dbReference type="EMBL" id="RIB27125.1"/>
    </source>
</evidence>
<dbReference type="EMBL" id="QKWP01000110">
    <property type="protein sequence ID" value="RIB27125.1"/>
    <property type="molecule type" value="Genomic_DNA"/>
</dbReference>
<keyword evidence="2" id="KW-1185">Reference proteome</keyword>
<comment type="caution">
    <text evidence="1">The sequence shown here is derived from an EMBL/GenBank/DDBJ whole genome shotgun (WGS) entry which is preliminary data.</text>
</comment>
<dbReference type="OrthoDB" id="10438510at2759"/>
<proteinExistence type="predicted"/>